<dbReference type="Pfam" id="PF18701">
    <property type="entry name" value="DUF5641"/>
    <property type="match status" value="1"/>
</dbReference>
<feature type="domain" description="DUF5641" evidence="1">
    <location>
        <begin position="2"/>
        <end position="30"/>
    </location>
</feature>
<keyword evidence="3" id="KW-1185">Reference proteome</keyword>
<dbReference type="EMBL" id="CP092870">
    <property type="protein sequence ID" value="UYV71088.1"/>
    <property type="molecule type" value="Genomic_DNA"/>
</dbReference>
<evidence type="ECO:0000313" key="3">
    <source>
        <dbReference type="Proteomes" id="UP001235939"/>
    </source>
</evidence>
<gene>
    <name evidence="2" type="ORF">LAZ67_8001668</name>
</gene>
<protein>
    <recommendedName>
        <fullName evidence="1">DUF5641 domain-containing protein</fullName>
    </recommendedName>
</protein>
<name>A0ABY6KQG1_9ARAC</name>
<dbReference type="InterPro" id="IPR040676">
    <property type="entry name" value="DUF5641"/>
</dbReference>
<evidence type="ECO:0000313" key="2">
    <source>
        <dbReference type="EMBL" id="UYV71088.1"/>
    </source>
</evidence>
<organism evidence="2 3">
    <name type="scientific">Cordylochernes scorpioides</name>
    <dbReference type="NCBI Taxonomy" id="51811"/>
    <lineage>
        <taxon>Eukaryota</taxon>
        <taxon>Metazoa</taxon>
        <taxon>Ecdysozoa</taxon>
        <taxon>Arthropoda</taxon>
        <taxon>Chelicerata</taxon>
        <taxon>Arachnida</taxon>
        <taxon>Pseudoscorpiones</taxon>
        <taxon>Cheliferoidea</taxon>
        <taxon>Chernetidae</taxon>
        <taxon>Cordylochernes</taxon>
    </lineage>
</organism>
<sequence length="123" mass="13987">MYWSLGRITKVFPGADGKVRVVEVKTKHQERLTRLSRQSEKKDVFPSEVGVTPFCRLAVPATRGPPASCARAEEARRQKPRVTYIWADSRTASYQLSGTDTLQQEKTWFNVPAIEHELNSIQL</sequence>
<proteinExistence type="predicted"/>
<reference evidence="2 3" key="1">
    <citation type="submission" date="2022-01" db="EMBL/GenBank/DDBJ databases">
        <title>A chromosomal length assembly of Cordylochernes scorpioides.</title>
        <authorList>
            <person name="Zeh D."/>
            <person name="Zeh J."/>
        </authorList>
    </citation>
    <scope>NUCLEOTIDE SEQUENCE [LARGE SCALE GENOMIC DNA]</scope>
    <source>
        <strain evidence="2">IN4F17</strain>
        <tissue evidence="2">Whole Body</tissue>
    </source>
</reference>
<accession>A0ABY6KQG1</accession>
<dbReference type="Proteomes" id="UP001235939">
    <property type="component" value="Chromosome 08"/>
</dbReference>
<evidence type="ECO:0000259" key="1">
    <source>
        <dbReference type="Pfam" id="PF18701"/>
    </source>
</evidence>